<feature type="compositionally biased region" description="Polar residues" evidence="1">
    <location>
        <begin position="747"/>
        <end position="764"/>
    </location>
</feature>
<evidence type="ECO:0000313" key="2">
    <source>
        <dbReference type="EnsemblMetazoa" id="ACUA024360-PA"/>
    </source>
</evidence>
<evidence type="ECO:0000313" key="3">
    <source>
        <dbReference type="Proteomes" id="UP000075883"/>
    </source>
</evidence>
<dbReference type="STRING" id="139723.A0A182MR94"/>
<keyword evidence="3" id="KW-1185">Reference proteome</keyword>
<evidence type="ECO:0000256" key="1">
    <source>
        <dbReference type="SAM" id="MobiDB-lite"/>
    </source>
</evidence>
<feature type="compositionally biased region" description="Polar residues" evidence="1">
    <location>
        <begin position="80"/>
        <end position="100"/>
    </location>
</feature>
<protein>
    <submittedName>
        <fullName evidence="2">Uncharacterized protein</fullName>
    </submittedName>
</protein>
<organism evidence="2 3">
    <name type="scientific">Anopheles culicifacies</name>
    <dbReference type="NCBI Taxonomy" id="139723"/>
    <lineage>
        <taxon>Eukaryota</taxon>
        <taxon>Metazoa</taxon>
        <taxon>Ecdysozoa</taxon>
        <taxon>Arthropoda</taxon>
        <taxon>Hexapoda</taxon>
        <taxon>Insecta</taxon>
        <taxon>Pterygota</taxon>
        <taxon>Neoptera</taxon>
        <taxon>Endopterygota</taxon>
        <taxon>Diptera</taxon>
        <taxon>Nematocera</taxon>
        <taxon>Culicoidea</taxon>
        <taxon>Culicidae</taxon>
        <taxon>Anophelinae</taxon>
        <taxon>Anopheles</taxon>
        <taxon>culicifacies species complex</taxon>
    </lineage>
</organism>
<sequence length="1372" mass="151047">MMHIKSSPTTPVVAKKRHKPEKGETLQQEPRKVSSFIQRFYLFGSNTSTPFGSEAEPEAPKVKKVKDSEQETVEVKQEARSTVTSLSSASTDGAGKSSSDASEELSPVQYPSYSVQRLRQFWNNRLLSGSNQQTTSGSSIDTLVRKAKSATIGAPTGAAARTVLRKSPSPKAITRFQRNGSITRSGRRRSTIDNSGSTRTETDKATQSAQAPKRTSQTALLSPDREGQRTLVEKRQCVGSPTVASGSSLRDSFPLALATPTGSQIHWARRTELLGIRALTQKEKEQSNKMPLRVENYVNSYIDVDIQSVEKQDEERTHETVPSPKDVVEKLPPIPHTITPVTPVRQPNTASLGRKGNTPTRKISFLNNISPYNRKLLSCNGTKVAALTSKFNQMIQQDAGLLVQVQKRGGYLHKCGNVAYKVIEDPGSEGGYGFTGSSRNSGARSSLRKKNSNASVTSAGGGTGGNKTDESSDEISSVSSKNSSIRKTGLRKRPSLRKNIYRRPDWEAGRSSLGVRKVLEMFEPNLHHARGKRTESGDTGKPPPGRSKPKVPDKSEQVLQKTKEIKSKKVTSEGGDADTKKILKDPLQMTGEVKAVGMIEEHVVDGGNQEIINENLTVSEEHVSRDCNTLDDSQTTVFTPKNTTSEQDENKEDSFEYDRSEFEESSVVYTNETVTTDTDDLIENVVLVNKEDSEKDKSTSAVSKNNGRLTFQSSKTITKEMSSPVSEQPEVKVNLSEEDNSFGEQHATYSSIKKGSKNSSTTLLDDSFNRRNESEPVVSPKELKEKKKSKSTVSKIYERLTFRSSKKVVTPLEKSDELVIIREEDNSRKATGLRRSFVSSIEIPSMHRDDVISPSIFSNHPPPVTASSEKDTSEQKILDAISAVSQRIDNLSKSFNDLTITNEEVSKQDSPLSDEEDVQQVRPNTSFLFRGMGAGGSGVNMGSKHASQRNIVEAVNTVVINKSISMDDHHFPCARGEIGRMSLNERSRMQRSLEDDYELVTRPDEEPAQSVGPVFCSTPKITIDLNELTSKIESFVHKSKLESDNIYQSIPRKSSSTVKSHLESEDASSINSYESFENYESIEHEIASCTRKQNATEASREEDTYEICSPPPELPPARDDNRNDLTLPQPKRNLSTSPKTLPKHLQVTYQSNYERIKYSKIPPRPPKPEEIPLPPRNNSTTNIAVTSEGISSIEVTTSPGEDLLDKSPTHGQENIYEENIYDTIRSMDGVDYDDPACGGSSAEMEPTQINNPPSSSIRPSASRQQPSPPADSVSLVSSNCYESIGSRLEYDRHLTLTRRNMAGGSTTTLASDQITNSLYGTMAGLASLTPPSERGSDTSNSADWTDISDEDETERTEIAPMAPGSKRPNFIV</sequence>
<feature type="region of interest" description="Disordered" evidence="1">
    <location>
        <begin position="1158"/>
        <end position="1177"/>
    </location>
</feature>
<feature type="compositionally biased region" description="Polar residues" evidence="1">
    <location>
        <begin position="435"/>
        <end position="444"/>
    </location>
</feature>
<dbReference type="EMBL" id="AXCM01004190">
    <property type="status" value="NOT_ANNOTATED_CDS"/>
    <property type="molecule type" value="Genomic_DNA"/>
</dbReference>
<feature type="compositionally biased region" description="Polar residues" evidence="1">
    <location>
        <begin position="631"/>
        <end position="645"/>
    </location>
</feature>
<feature type="compositionally biased region" description="Basic and acidic residues" evidence="1">
    <location>
        <begin position="58"/>
        <end position="79"/>
    </location>
</feature>
<feature type="region of interest" description="Disordered" evidence="1">
    <location>
        <begin position="45"/>
        <end position="108"/>
    </location>
</feature>
<feature type="region of interest" description="Disordered" evidence="1">
    <location>
        <begin position="526"/>
        <end position="578"/>
    </location>
</feature>
<feature type="compositionally biased region" description="Basic and acidic residues" evidence="1">
    <location>
        <begin position="223"/>
        <end position="236"/>
    </location>
</feature>
<feature type="region of interest" description="Disordered" evidence="1">
    <location>
        <begin position="1"/>
        <end position="31"/>
    </location>
</feature>
<proteinExistence type="predicted"/>
<dbReference type="Proteomes" id="UP000075883">
    <property type="component" value="Unassembled WGS sequence"/>
</dbReference>
<feature type="region of interest" description="Disordered" evidence="1">
    <location>
        <begin position="429"/>
        <end position="491"/>
    </location>
</feature>
<feature type="compositionally biased region" description="Polar residues" evidence="1">
    <location>
        <begin position="193"/>
        <end position="220"/>
    </location>
</feature>
<feature type="region of interest" description="Disordered" evidence="1">
    <location>
        <begin position="631"/>
        <end position="664"/>
    </location>
</feature>
<dbReference type="EnsemblMetazoa" id="ACUA024360-RA">
    <property type="protein sequence ID" value="ACUA024360-PA"/>
    <property type="gene ID" value="ACUA024360"/>
</dbReference>
<name>A0A182MR94_9DIPT</name>
<reference evidence="2" key="2">
    <citation type="submission" date="2020-05" db="UniProtKB">
        <authorList>
            <consortium name="EnsemblMetazoa"/>
        </authorList>
    </citation>
    <scope>IDENTIFICATION</scope>
    <source>
        <strain evidence="2">A-37</strain>
    </source>
</reference>
<feature type="compositionally biased region" description="Polar residues" evidence="1">
    <location>
        <begin position="345"/>
        <end position="359"/>
    </location>
</feature>
<feature type="compositionally biased region" description="Basic and acidic residues" evidence="1">
    <location>
        <begin position="21"/>
        <end position="31"/>
    </location>
</feature>
<accession>A0A182MR94</accession>
<feature type="region of interest" description="Disordered" evidence="1">
    <location>
        <begin position="1227"/>
        <end position="1275"/>
    </location>
</feature>
<feature type="region of interest" description="Disordered" evidence="1">
    <location>
        <begin position="1325"/>
        <end position="1372"/>
    </location>
</feature>
<feature type="compositionally biased region" description="Low complexity" evidence="1">
    <location>
        <begin position="1249"/>
        <end position="1265"/>
    </location>
</feature>
<feature type="region of interest" description="Disordered" evidence="1">
    <location>
        <begin position="1090"/>
        <end position="1142"/>
    </location>
</feature>
<feature type="compositionally biased region" description="Basic and acidic residues" evidence="1">
    <location>
        <begin position="310"/>
        <end position="319"/>
    </location>
</feature>
<feature type="region of interest" description="Disordered" evidence="1">
    <location>
        <begin position="310"/>
        <end position="359"/>
    </location>
</feature>
<dbReference type="VEuPathDB" id="VectorBase:ACUA024360"/>
<feature type="compositionally biased region" description="Polar residues" evidence="1">
    <location>
        <begin position="712"/>
        <end position="726"/>
    </location>
</feature>
<feature type="region of interest" description="Disordered" evidence="1">
    <location>
        <begin position="712"/>
        <end position="788"/>
    </location>
</feature>
<reference evidence="3" key="1">
    <citation type="submission" date="2013-09" db="EMBL/GenBank/DDBJ databases">
        <title>The Genome Sequence of Anopheles culicifacies species A.</title>
        <authorList>
            <consortium name="The Broad Institute Genomics Platform"/>
            <person name="Neafsey D.E."/>
            <person name="Besansky N."/>
            <person name="Howell P."/>
            <person name="Walton C."/>
            <person name="Young S.K."/>
            <person name="Zeng Q."/>
            <person name="Gargeya S."/>
            <person name="Fitzgerald M."/>
            <person name="Haas B."/>
            <person name="Abouelleil A."/>
            <person name="Allen A.W."/>
            <person name="Alvarado L."/>
            <person name="Arachchi H.M."/>
            <person name="Berlin A.M."/>
            <person name="Chapman S.B."/>
            <person name="Gainer-Dewar J."/>
            <person name="Goldberg J."/>
            <person name="Griggs A."/>
            <person name="Gujja S."/>
            <person name="Hansen M."/>
            <person name="Howarth C."/>
            <person name="Imamovic A."/>
            <person name="Ireland A."/>
            <person name="Larimer J."/>
            <person name="McCowan C."/>
            <person name="Murphy C."/>
            <person name="Pearson M."/>
            <person name="Poon T.W."/>
            <person name="Priest M."/>
            <person name="Roberts A."/>
            <person name="Saif S."/>
            <person name="Shea T."/>
            <person name="Sisk P."/>
            <person name="Sykes S."/>
            <person name="Wortman J."/>
            <person name="Nusbaum C."/>
            <person name="Birren B."/>
        </authorList>
    </citation>
    <scope>NUCLEOTIDE SEQUENCE [LARGE SCALE GENOMIC DNA]</scope>
    <source>
        <strain evidence="3">A-37</strain>
    </source>
</reference>
<feature type="region of interest" description="Disordered" evidence="1">
    <location>
        <begin position="159"/>
        <end position="248"/>
    </location>
</feature>
<feature type="region of interest" description="Disordered" evidence="1">
    <location>
        <begin position="852"/>
        <end position="873"/>
    </location>
</feature>
<feature type="compositionally biased region" description="Basic and acidic residues" evidence="1">
    <location>
        <begin position="652"/>
        <end position="662"/>
    </location>
</feature>
<feature type="compositionally biased region" description="Low complexity" evidence="1">
    <location>
        <begin position="474"/>
        <end position="483"/>
    </location>
</feature>
<feature type="compositionally biased region" description="Polar residues" evidence="1">
    <location>
        <begin position="1"/>
        <end position="10"/>
    </location>
</feature>
<feature type="compositionally biased region" description="Basic and acidic residues" evidence="1">
    <location>
        <begin position="550"/>
        <end position="578"/>
    </location>
</feature>